<accession>A0A066YX87</accession>
<protein>
    <recommendedName>
        <fullName evidence="3">Integrase</fullName>
    </recommendedName>
</protein>
<dbReference type="Proteomes" id="UP000027178">
    <property type="component" value="Unassembled WGS sequence"/>
</dbReference>
<gene>
    <name evidence="1" type="ORF">KCH_25150</name>
</gene>
<organism evidence="1 2">
    <name type="scientific">Kitasatospora cheerisanensis KCTC 2395</name>
    <dbReference type="NCBI Taxonomy" id="1348663"/>
    <lineage>
        <taxon>Bacteria</taxon>
        <taxon>Bacillati</taxon>
        <taxon>Actinomycetota</taxon>
        <taxon>Actinomycetes</taxon>
        <taxon>Kitasatosporales</taxon>
        <taxon>Streptomycetaceae</taxon>
        <taxon>Kitasatospora</taxon>
    </lineage>
</organism>
<sequence>MTIDDFTLKQLARRAESATHIYKLTCYRGTDTEIKAKYDDALSAWRTLLDAQLENGHITNEEHRTRITELTS</sequence>
<dbReference type="HOGENOM" id="CLU_2717016_0_0_11"/>
<reference evidence="1 2" key="1">
    <citation type="submission" date="2014-05" db="EMBL/GenBank/DDBJ databases">
        <title>Draft Genome Sequence of Kitasatospora cheerisanensis KCTC 2395.</title>
        <authorList>
            <person name="Nam D.H."/>
        </authorList>
    </citation>
    <scope>NUCLEOTIDE SEQUENCE [LARGE SCALE GENOMIC DNA]</scope>
    <source>
        <strain evidence="1 2">KCTC 2395</strain>
    </source>
</reference>
<keyword evidence="2" id="KW-1185">Reference proteome</keyword>
<evidence type="ECO:0000313" key="1">
    <source>
        <dbReference type="EMBL" id="KDN85857.1"/>
    </source>
</evidence>
<comment type="caution">
    <text evidence="1">The sequence shown here is derived from an EMBL/GenBank/DDBJ whole genome shotgun (WGS) entry which is preliminary data.</text>
</comment>
<proteinExistence type="predicted"/>
<dbReference type="EMBL" id="JNBY01000078">
    <property type="protein sequence ID" value="KDN85857.1"/>
    <property type="molecule type" value="Genomic_DNA"/>
</dbReference>
<dbReference type="AlphaFoldDB" id="A0A066YX87"/>
<evidence type="ECO:0008006" key="3">
    <source>
        <dbReference type="Google" id="ProtNLM"/>
    </source>
</evidence>
<evidence type="ECO:0000313" key="2">
    <source>
        <dbReference type="Proteomes" id="UP000027178"/>
    </source>
</evidence>
<dbReference type="PATRIC" id="fig|1348663.4.peg.2433"/>
<dbReference type="RefSeq" id="WP_035862381.1">
    <property type="nucleotide sequence ID" value="NZ_KK853997.1"/>
</dbReference>
<name>A0A066YX87_9ACTN</name>